<keyword evidence="2" id="KW-0436">Ligase</keyword>
<dbReference type="InterPro" id="IPR027417">
    <property type="entry name" value="P-loop_NTPase"/>
</dbReference>
<dbReference type="EC" id="6.3.3.3" evidence="2"/>
<comment type="function">
    <text evidence="2">Catalyzes a mechanistically unusual reaction, the ATP-dependent insertion of CO2 between the N7 and N8 nitrogen atoms of 7,8-diaminopelargonic acid (DAPA, also called 7,8-diammoniononanoate) to form a ureido ring.</text>
</comment>
<keyword evidence="1 2" id="KW-0093">Biotin biosynthesis</keyword>
<feature type="binding site" evidence="2">
    <location>
        <position position="47"/>
    </location>
    <ligand>
        <name>substrate</name>
    </ligand>
</feature>
<feature type="active site" evidence="2">
    <location>
        <position position="43"/>
    </location>
</feature>
<dbReference type="GO" id="GO:0005829">
    <property type="term" value="C:cytosol"/>
    <property type="evidence" value="ECO:0007669"/>
    <property type="project" value="TreeGrafter"/>
</dbReference>
<dbReference type="GO" id="GO:0000287">
    <property type="term" value="F:magnesium ion binding"/>
    <property type="evidence" value="ECO:0007669"/>
    <property type="project" value="UniProtKB-UniRule"/>
</dbReference>
<comment type="similarity">
    <text evidence="2">Belongs to the dethiobiotin synthetase family.</text>
</comment>
<feature type="binding site" evidence="2">
    <location>
        <position position="58"/>
    </location>
    <ligand>
        <name>Mg(2+)</name>
        <dbReference type="ChEBI" id="CHEBI:18420"/>
    </ligand>
</feature>
<dbReference type="PIRSF" id="PIRSF006755">
    <property type="entry name" value="DTB_synth"/>
    <property type="match status" value="1"/>
</dbReference>
<feature type="binding site" evidence="2">
    <location>
        <begin position="121"/>
        <end position="124"/>
    </location>
    <ligand>
        <name>ATP</name>
        <dbReference type="ChEBI" id="CHEBI:30616"/>
    </ligand>
</feature>
<feature type="binding site" evidence="2">
    <location>
        <begin position="18"/>
        <end position="23"/>
    </location>
    <ligand>
        <name>ATP</name>
        <dbReference type="ChEBI" id="CHEBI:30616"/>
    </ligand>
</feature>
<comment type="subunit">
    <text evidence="2">Homodimer.</text>
</comment>
<dbReference type="Proteomes" id="UP000002572">
    <property type="component" value="Chromosome"/>
</dbReference>
<dbReference type="OrthoDB" id="9802097at2"/>
<evidence type="ECO:0000313" key="3">
    <source>
        <dbReference type="EMBL" id="ADU65248.1"/>
    </source>
</evidence>
<dbReference type="NCBIfam" id="TIGR00347">
    <property type="entry name" value="bioD"/>
    <property type="match status" value="1"/>
</dbReference>
<protein>
    <recommendedName>
        <fullName evidence="2">ATP-dependent dethiobiotin synthetase BioD</fullName>
        <ecNumber evidence="2">6.3.3.3</ecNumber>
    </recommendedName>
    <alternativeName>
        <fullName evidence="2">DTB synthetase</fullName>
        <shortName evidence="2">DTBS</shortName>
    </alternativeName>
    <alternativeName>
        <fullName evidence="2">Dethiobiotin synthase</fullName>
    </alternativeName>
</protein>
<dbReference type="HAMAP" id="MF_00336">
    <property type="entry name" value="BioD"/>
    <property type="match status" value="1"/>
</dbReference>
<dbReference type="InParanoid" id="E6W0J6"/>
<evidence type="ECO:0000313" key="4">
    <source>
        <dbReference type="Proteomes" id="UP000002572"/>
    </source>
</evidence>
<dbReference type="UniPathway" id="UPA00078">
    <property type="reaction ID" value="UER00161"/>
</dbReference>
<comment type="caution">
    <text evidence="2">Lacks conserved residue(s) required for the propagation of feature annotation.</text>
</comment>
<comment type="cofactor">
    <cofactor evidence="2">
        <name>Mg(2+)</name>
        <dbReference type="ChEBI" id="CHEBI:18420"/>
    </cofactor>
</comment>
<dbReference type="GO" id="GO:0009102">
    <property type="term" value="P:biotin biosynthetic process"/>
    <property type="evidence" value="ECO:0007669"/>
    <property type="project" value="UniProtKB-UniRule"/>
</dbReference>
<accession>E6W0J6</accession>
<dbReference type="GO" id="GO:0005524">
    <property type="term" value="F:ATP binding"/>
    <property type="evidence" value="ECO:0007669"/>
    <property type="project" value="UniProtKB-UniRule"/>
</dbReference>
<feature type="binding site" evidence="2">
    <location>
        <begin position="181"/>
        <end position="182"/>
    </location>
    <ligand>
        <name>ATP</name>
        <dbReference type="ChEBI" id="CHEBI:30616"/>
    </ligand>
</feature>
<dbReference type="EMBL" id="CP002432">
    <property type="protein sequence ID" value="ADU65248.1"/>
    <property type="molecule type" value="Genomic_DNA"/>
</dbReference>
<proteinExistence type="inferred from homology"/>
<keyword evidence="2" id="KW-0067">ATP-binding</keyword>
<organism evidence="3 4">
    <name type="scientific">Desulfurispirillum indicum (strain ATCC BAA-1389 / DSM 22839 / S5)</name>
    <dbReference type="NCBI Taxonomy" id="653733"/>
    <lineage>
        <taxon>Bacteria</taxon>
        <taxon>Pseudomonadati</taxon>
        <taxon>Chrysiogenota</taxon>
        <taxon>Chrysiogenia</taxon>
        <taxon>Chrysiogenales</taxon>
        <taxon>Chrysiogenaceae</taxon>
        <taxon>Desulfurispirillum</taxon>
    </lineage>
</organism>
<dbReference type="FunCoup" id="E6W0J6">
    <property type="interactions" value="408"/>
</dbReference>
<sequence>MKLDRKPKRLFVTGTDTDVGKTVVSLMLMHYFTAQGRSPFYIKPIQTGCAHPHDQESDARFVWEHLQTAQPVDPAASVLYCFSPAKAPWFAARHGAAAIDIDEITSFVAQREAEHDPVIIEGAGGVMVPVTEELLMLDLMEDLEAAPLIVARAGLGTINHTLLSIEAVRQRWSKPLGVVLVDAADPATESSMIIENVEAIERFSDVPVLGVIPRLESFASYPAELEGLLASIDARLFA</sequence>
<dbReference type="GO" id="GO:0004141">
    <property type="term" value="F:dethiobiotin synthase activity"/>
    <property type="evidence" value="ECO:0007669"/>
    <property type="project" value="UniProtKB-UniRule"/>
</dbReference>
<feature type="binding site" evidence="2">
    <location>
        <begin position="213"/>
        <end position="215"/>
    </location>
    <ligand>
        <name>ATP</name>
        <dbReference type="ChEBI" id="CHEBI:30616"/>
    </ligand>
</feature>
<keyword evidence="4" id="KW-1185">Reference proteome</keyword>
<dbReference type="Pfam" id="PF13500">
    <property type="entry name" value="AAA_26"/>
    <property type="match status" value="1"/>
</dbReference>
<evidence type="ECO:0000256" key="1">
    <source>
        <dbReference type="ARBA" id="ARBA00022756"/>
    </source>
</evidence>
<dbReference type="InterPro" id="IPR004472">
    <property type="entry name" value="DTB_synth_BioD"/>
</dbReference>
<dbReference type="STRING" id="653733.Selin_0497"/>
<dbReference type="AlphaFoldDB" id="E6W0J6"/>
<comment type="pathway">
    <text evidence="2">Cofactor biosynthesis; biotin biosynthesis; biotin from 7,8-diaminononanoate: step 1/2.</text>
</comment>
<dbReference type="RefSeq" id="WP_013505136.1">
    <property type="nucleotide sequence ID" value="NC_014836.1"/>
</dbReference>
<dbReference type="Gene3D" id="3.40.50.300">
    <property type="entry name" value="P-loop containing nucleotide triphosphate hydrolases"/>
    <property type="match status" value="1"/>
</dbReference>
<dbReference type="CDD" id="cd03109">
    <property type="entry name" value="DTBS"/>
    <property type="match status" value="1"/>
</dbReference>
<gene>
    <name evidence="2" type="primary">bioD</name>
    <name evidence="3" type="ordered locus">Selin_0497</name>
</gene>
<feature type="binding site" evidence="2">
    <location>
        <position position="121"/>
    </location>
    <ligand>
        <name>Mg(2+)</name>
        <dbReference type="ChEBI" id="CHEBI:18420"/>
    </ligand>
</feature>
<dbReference type="HOGENOM" id="CLU_072551_3_1_0"/>
<dbReference type="eggNOG" id="COG0132">
    <property type="taxonomic scope" value="Bacteria"/>
</dbReference>
<comment type="subcellular location">
    <subcellularLocation>
        <location evidence="2">Cytoplasm</location>
    </subcellularLocation>
</comment>
<dbReference type="PANTHER" id="PTHR43210:SF5">
    <property type="entry name" value="DETHIOBIOTIN SYNTHETASE"/>
    <property type="match status" value="1"/>
</dbReference>
<reference evidence="3 4" key="1">
    <citation type="submission" date="2010-12" db="EMBL/GenBank/DDBJ databases">
        <title>Complete sequence of Desulfurispirillum indicum S5.</title>
        <authorList>
            <consortium name="US DOE Joint Genome Institute"/>
            <person name="Lucas S."/>
            <person name="Copeland A."/>
            <person name="Lapidus A."/>
            <person name="Cheng J.-F."/>
            <person name="Goodwin L."/>
            <person name="Pitluck S."/>
            <person name="Chertkov O."/>
            <person name="Held B."/>
            <person name="Detter J.C."/>
            <person name="Han C."/>
            <person name="Tapia R."/>
            <person name="Land M."/>
            <person name="Hauser L."/>
            <person name="Kyrpides N."/>
            <person name="Ivanova N."/>
            <person name="Mikhailova N."/>
            <person name="Haggblom M."/>
            <person name="Rauschenbach I."/>
            <person name="Bini E."/>
            <person name="Woyke T."/>
        </authorList>
    </citation>
    <scope>NUCLEOTIDE SEQUENCE [LARGE SCALE GENOMIC DNA]</scope>
    <source>
        <strain evidence="4">ATCC BAA-1389 / DSM 22839 / S5</strain>
    </source>
</reference>
<feature type="binding site" evidence="2">
    <location>
        <position position="22"/>
    </location>
    <ligand>
        <name>Mg(2+)</name>
        <dbReference type="ChEBI" id="CHEBI:18420"/>
    </ligand>
</feature>
<comment type="catalytic activity">
    <reaction evidence="2">
        <text>(7R,8S)-7,8-diammoniononanoate + CO2 + ATP = (4R,5S)-dethiobiotin + ADP + phosphate + 3 H(+)</text>
        <dbReference type="Rhea" id="RHEA:15805"/>
        <dbReference type="ChEBI" id="CHEBI:15378"/>
        <dbReference type="ChEBI" id="CHEBI:16526"/>
        <dbReference type="ChEBI" id="CHEBI:30616"/>
        <dbReference type="ChEBI" id="CHEBI:43474"/>
        <dbReference type="ChEBI" id="CHEBI:149469"/>
        <dbReference type="ChEBI" id="CHEBI:149473"/>
        <dbReference type="ChEBI" id="CHEBI:456216"/>
        <dbReference type="EC" id="6.3.3.3"/>
    </reaction>
</comment>
<keyword evidence="2" id="KW-0547">Nucleotide-binding</keyword>
<keyword evidence="2" id="KW-0460">Magnesium</keyword>
<name>E6W0J6_DESIS</name>
<dbReference type="PANTHER" id="PTHR43210">
    <property type="entry name" value="DETHIOBIOTIN SYNTHETASE"/>
    <property type="match status" value="1"/>
</dbReference>
<evidence type="ECO:0000256" key="2">
    <source>
        <dbReference type="HAMAP-Rule" id="MF_00336"/>
    </source>
</evidence>
<keyword evidence="2" id="KW-0963">Cytoplasm</keyword>
<dbReference type="KEGG" id="din:Selin_0497"/>
<keyword evidence="2" id="KW-0479">Metal-binding</keyword>
<dbReference type="SUPFAM" id="SSF52540">
    <property type="entry name" value="P-loop containing nucleoside triphosphate hydrolases"/>
    <property type="match status" value="1"/>
</dbReference>
<feature type="binding site" evidence="2">
    <location>
        <position position="58"/>
    </location>
    <ligand>
        <name>ATP</name>
        <dbReference type="ChEBI" id="CHEBI:30616"/>
    </ligand>
</feature>